<feature type="transmembrane region" description="Helical" evidence="1">
    <location>
        <begin position="12"/>
        <end position="35"/>
    </location>
</feature>
<comment type="caution">
    <text evidence="2">The sequence shown here is derived from an EMBL/GenBank/DDBJ whole genome shotgun (WGS) entry which is preliminary data.</text>
</comment>
<evidence type="ECO:0000313" key="3">
    <source>
        <dbReference type="Proteomes" id="UP000837803"/>
    </source>
</evidence>
<dbReference type="EMBL" id="CAKLPZ010000001">
    <property type="protein sequence ID" value="CAH0999932.1"/>
    <property type="molecule type" value="Genomic_DNA"/>
</dbReference>
<dbReference type="RefSeq" id="WP_238750083.1">
    <property type="nucleotide sequence ID" value="NZ_CAKLPZ010000001.1"/>
</dbReference>
<keyword evidence="1" id="KW-0812">Transmembrane</keyword>
<dbReference type="InterPro" id="IPR045755">
    <property type="entry name" value="FtsL-like"/>
</dbReference>
<evidence type="ECO:0000313" key="2">
    <source>
        <dbReference type="EMBL" id="CAH0999932.1"/>
    </source>
</evidence>
<evidence type="ECO:0000256" key="1">
    <source>
        <dbReference type="SAM" id="Phobius"/>
    </source>
</evidence>
<organism evidence="2 3">
    <name type="scientific">Neolewinella maritima</name>
    <dbReference type="NCBI Taxonomy" id="1383882"/>
    <lineage>
        <taxon>Bacteria</taxon>
        <taxon>Pseudomonadati</taxon>
        <taxon>Bacteroidota</taxon>
        <taxon>Saprospiria</taxon>
        <taxon>Saprospirales</taxon>
        <taxon>Lewinellaceae</taxon>
        <taxon>Neolewinella</taxon>
    </lineage>
</organism>
<keyword evidence="1" id="KW-0472">Membrane</keyword>
<proteinExistence type="predicted"/>
<accession>A0ABM9AZT0</accession>
<sequence>MAAKRKRATTISVPALILDNLGFLAFVGVLALIYIGNAHYAEYNVRRIQELESDIKEKRWLYMSLQSENMYNGLRSEIVDQVRPNGLRLHRGKPKKIYAPVAK</sequence>
<protein>
    <recommendedName>
        <fullName evidence="4">Cell division protein FtsL</fullName>
    </recommendedName>
</protein>
<dbReference type="Proteomes" id="UP000837803">
    <property type="component" value="Unassembled WGS sequence"/>
</dbReference>
<gene>
    <name evidence="2" type="ORF">LEM8419_01174</name>
</gene>
<keyword evidence="3" id="KW-1185">Reference proteome</keyword>
<name>A0ABM9AZT0_9BACT</name>
<evidence type="ECO:0008006" key="4">
    <source>
        <dbReference type="Google" id="ProtNLM"/>
    </source>
</evidence>
<keyword evidence="1" id="KW-1133">Transmembrane helix</keyword>
<reference evidence="2" key="1">
    <citation type="submission" date="2021-12" db="EMBL/GenBank/DDBJ databases">
        <authorList>
            <person name="Rodrigo-Torres L."/>
            <person name="Arahal R. D."/>
            <person name="Lucena T."/>
        </authorList>
    </citation>
    <scope>NUCLEOTIDE SEQUENCE</scope>
    <source>
        <strain evidence="2">CECT 8419</strain>
    </source>
</reference>
<dbReference type="Pfam" id="PF19579">
    <property type="entry name" value="FtsL_2"/>
    <property type="match status" value="1"/>
</dbReference>